<dbReference type="SUPFAM" id="SSF47203">
    <property type="entry name" value="Acyl-CoA dehydrogenase C-terminal domain-like"/>
    <property type="match status" value="1"/>
</dbReference>
<evidence type="ECO:0000313" key="10">
    <source>
        <dbReference type="EMBL" id="BDC97776.1"/>
    </source>
</evidence>
<sequence>MLVGGGNALHLPFQTPIEQQNKLYPTMETLNQEKKAIKGGEFLISETQPQDVFTPEEWNEEQKMIAQTCTDFVDHEVHPHVEALDAMSDPNLMPSLLDKSGELGLLGTSIPEQYGGFGMDFNTSMLIAEKVGAGYSFAVALSAHTGIGTLPILYYGNEDQKAKYLPKLASGEWKASYCLTEPDSGSDANSGKTKAELTADGKHYLVNGQKMWITNGGFADIFIVFAKIEDDKNLTAFIIEKDFGGVTMNEEEKKMGIKGSSTRQIFFNDCKVPVENMLSDRQNGFKIALNILNIGRIKLASATLGASKGVIQNALGYAQERKQFGKSISEFGAIKHKLGEMMARIYASEAATYRAGQNIDDAYDALIANGMSEAEAKLKAVEEFAIECAMLKVHGSETLDYVVDEGVQIYGGMGYSADAPMERAYRDSRINRIFEGTNEINRMLTIDMLLKRAMKGELDLMSPAMAVAKELTSIPDFGGDDDERILAGEHKLLKNLKKAGLMIAGAAVQKLMATLKDEQEILMNLADMLIQVYALESAVLRTEKIIAAQGEEAAKVHIEMVKIYAQFAVDQATSAGKQAIYAFAEGDEMRMMLMGLKRFTKIQPHNLRDARRFVADYCLDKGQYPFG</sequence>
<dbReference type="PROSITE" id="PS00072">
    <property type="entry name" value="ACYL_COA_DH_1"/>
    <property type="match status" value="1"/>
</dbReference>
<dbReference type="InterPro" id="IPR013786">
    <property type="entry name" value="AcylCoA_DH/ox_N"/>
</dbReference>
<dbReference type="Pfam" id="PF00441">
    <property type="entry name" value="Acyl-CoA_dh_1"/>
    <property type="match status" value="1"/>
</dbReference>
<dbReference type="InterPro" id="IPR009100">
    <property type="entry name" value="AcylCoA_DH/oxidase_NM_dom_sf"/>
</dbReference>
<dbReference type="Gene3D" id="1.10.540.10">
    <property type="entry name" value="Acyl-CoA dehydrogenase/oxidase, N-terminal domain"/>
    <property type="match status" value="1"/>
</dbReference>
<dbReference type="PROSITE" id="PS00073">
    <property type="entry name" value="ACYL_COA_DH_2"/>
    <property type="match status" value="1"/>
</dbReference>
<keyword evidence="5" id="KW-0560">Oxidoreductase</keyword>
<proteinExistence type="inferred from homology"/>
<dbReference type="InterPro" id="IPR006089">
    <property type="entry name" value="Acyl-CoA_DH_CS"/>
</dbReference>
<comment type="cofactor">
    <cofactor evidence="1 5">
        <name>FAD</name>
        <dbReference type="ChEBI" id="CHEBI:57692"/>
    </cofactor>
</comment>
<dbReference type="EMBL" id="AP025292">
    <property type="protein sequence ID" value="BDC97776.1"/>
    <property type="molecule type" value="Genomic_DNA"/>
</dbReference>
<evidence type="ECO:0000256" key="5">
    <source>
        <dbReference type="RuleBase" id="RU362125"/>
    </source>
</evidence>
<reference evidence="10 11" key="1">
    <citation type="submission" date="2021-12" db="EMBL/GenBank/DDBJ databases">
        <title>Genome sequencing of bacteria with rrn-lacking chromosome and rrn-plasmid.</title>
        <authorList>
            <person name="Anda M."/>
            <person name="Iwasaki W."/>
        </authorList>
    </citation>
    <scope>NUCLEOTIDE SEQUENCE [LARGE SCALE GENOMIC DNA]</scope>
    <source>
        <strain evidence="10 11">NBRC 101262</strain>
    </source>
</reference>
<accession>A0ABN6L923</accession>
<dbReference type="Gene3D" id="2.40.110.10">
    <property type="entry name" value="Butyryl-CoA Dehydrogenase, subunit A, domain 2"/>
    <property type="match status" value="1"/>
</dbReference>
<keyword evidence="11" id="KW-1185">Reference proteome</keyword>
<feature type="domain" description="Acyl-CoA oxidase/dehydrogenase middle" evidence="7">
    <location>
        <begin position="177"/>
        <end position="270"/>
    </location>
</feature>
<dbReference type="InterPro" id="IPR049426">
    <property type="entry name" value="Acyl-CoA-dh-like_C"/>
</dbReference>
<dbReference type="InterPro" id="IPR009075">
    <property type="entry name" value="AcylCo_DH/oxidase_C"/>
</dbReference>
<gene>
    <name evidence="10" type="ORF">PEPS_00570</name>
</gene>
<dbReference type="PANTHER" id="PTHR43884">
    <property type="entry name" value="ACYL-COA DEHYDROGENASE"/>
    <property type="match status" value="1"/>
</dbReference>
<dbReference type="PANTHER" id="PTHR43884:SF12">
    <property type="entry name" value="ISOVALERYL-COA DEHYDROGENASE, MITOCHONDRIAL-RELATED"/>
    <property type="match status" value="1"/>
</dbReference>
<feature type="domain" description="Acyl-CoA dehydrogenase/oxidase N-terminal" evidence="8">
    <location>
        <begin position="59"/>
        <end position="172"/>
    </location>
</feature>
<dbReference type="InterPro" id="IPR046373">
    <property type="entry name" value="Acyl-CoA_Oxase/DH_mid-dom_sf"/>
</dbReference>
<evidence type="ECO:0000256" key="4">
    <source>
        <dbReference type="ARBA" id="ARBA00022827"/>
    </source>
</evidence>
<evidence type="ECO:0000259" key="6">
    <source>
        <dbReference type="Pfam" id="PF00441"/>
    </source>
</evidence>
<dbReference type="Pfam" id="PF02771">
    <property type="entry name" value="Acyl-CoA_dh_N"/>
    <property type="match status" value="1"/>
</dbReference>
<evidence type="ECO:0000259" key="8">
    <source>
        <dbReference type="Pfam" id="PF02771"/>
    </source>
</evidence>
<evidence type="ECO:0000256" key="3">
    <source>
        <dbReference type="ARBA" id="ARBA00022630"/>
    </source>
</evidence>
<evidence type="ECO:0000256" key="2">
    <source>
        <dbReference type="ARBA" id="ARBA00009347"/>
    </source>
</evidence>
<dbReference type="InterPro" id="IPR006091">
    <property type="entry name" value="Acyl-CoA_Oxase/DH_mid-dom"/>
</dbReference>
<dbReference type="SUPFAM" id="SSF56645">
    <property type="entry name" value="Acyl-CoA dehydrogenase NM domain-like"/>
    <property type="match status" value="1"/>
</dbReference>
<feature type="domain" description="Acyl-CoA dehydrogenase/oxidase C-terminal" evidence="6">
    <location>
        <begin position="283"/>
        <end position="444"/>
    </location>
</feature>
<keyword evidence="3 5" id="KW-0285">Flavoprotein</keyword>
<dbReference type="Pfam" id="PF02770">
    <property type="entry name" value="Acyl-CoA_dh_M"/>
    <property type="match status" value="1"/>
</dbReference>
<comment type="similarity">
    <text evidence="2 5">Belongs to the acyl-CoA dehydrogenase family.</text>
</comment>
<dbReference type="Proteomes" id="UP001354989">
    <property type="component" value="Chromosome"/>
</dbReference>
<organism evidence="10 11">
    <name type="scientific">Persicobacter psychrovividus</name>
    <dbReference type="NCBI Taxonomy" id="387638"/>
    <lineage>
        <taxon>Bacteria</taxon>
        <taxon>Pseudomonadati</taxon>
        <taxon>Bacteroidota</taxon>
        <taxon>Cytophagia</taxon>
        <taxon>Cytophagales</taxon>
        <taxon>Persicobacteraceae</taxon>
        <taxon>Persicobacter</taxon>
    </lineage>
</organism>
<name>A0ABN6L923_9BACT</name>
<dbReference type="InterPro" id="IPR037069">
    <property type="entry name" value="AcylCoA_DH/ox_N_sf"/>
</dbReference>
<evidence type="ECO:0000313" key="11">
    <source>
        <dbReference type="Proteomes" id="UP001354989"/>
    </source>
</evidence>
<dbReference type="InterPro" id="IPR036250">
    <property type="entry name" value="AcylCo_DH-like_C"/>
</dbReference>
<evidence type="ECO:0000256" key="1">
    <source>
        <dbReference type="ARBA" id="ARBA00001974"/>
    </source>
</evidence>
<protein>
    <submittedName>
        <fullName evidence="10">Acyl-CoA dehydrogenase</fullName>
    </submittedName>
</protein>
<dbReference type="Pfam" id="PF21263">
    <property type="entry name" value="Acyl-CoA-dh_C"/>
    <property type="match status" value="1"/>
</dbReference>
<dbReference type="Gene3D" id="1.20.140.10">
    <property type="entry name" value="Butyryl-CoA Dehydrogenase, subunit A, domain 3"/>
    <property type="match status" value="2"/>
</dbReference>
<evidence type="ECO:0000259" key="9">
    <source>
        <dbReference type="Pfam" id="PF21263"/>
    </source>
</evidence>
<feature type="domain" description="Acyl-CoA dehydrogenase-like C-terminal" evidence="9">
    <location>
        <begin position="495"/>
        <end position="598"/>
    </location>
</feature>
<keyword evidence="4 5" id="KW-0274">FAD</keyword>
<evidence type="ECO:0000259" key="7">
    <source>
        <dbReference type="Pfam" id="PF02770"/>
    </source>
</evidence>